<reference evidence="4" key="2">
    <citation type="submission" date="2020-07" db="EMBL/GenBank/DDBJ databases">
        <authorList>
            <person name="Vera ALvarez R."/>
            <person name="Arias-Moreno D.M."/>
            <person name="Jimenez-Jacinto V."/>
            <person name="Jimenez-Bremont J.F."/>
            <person name="Swaminathan K."/>
            <person name="Moose S.P."/>
            <person name="Guerrero-Gonzalez M.L."/>
            <person name="Marino-Ramirez L."/>
            <person name="Landsman D."/>
            <person name="Rodriguez-Kessler M."/>
            <person name="Delgado-Sanchez P."/>
        </authorList>
    </citation>
    <scope>NUCLEOTIDE SEQUENCE</scope>
    <source>
        <tissue evidence="4">Cladode</tissue>
    </source>
</reference>
<protein>
    <recommendedName>
        <fullName evidence="5">Protein SPIRAL1-like 5</fullName>
    </recommendedName>
</protein>
<feature type="compositionally biased region" description="Gly residues" evidence="3">
    <location>
        <begin position="1"/>
        <end position="22"/>
    </location>
</feature>
<comment type="similarity">
    <text evidence="1">Belongs to the SPIRAL1 family.</text>
</comment>
<dbReference type="AlphaFoldDB" id="A0A7C9D3Q8"/>
<sequence>MNRGVSYGGGQSSLGYLFGSGEGKQPRDPPSPSKVTINPPYGIDAEEEEKMPTKPLAKQNTSNSSHQTAQGQNSGKFVTDRPSTKVRSVPGGNSSLGYLFGDK</sequence>
<dbReference type="InterPro" id="IPR039613">
    <property type="entry name" value="SPR1/2/3/4/5"/>
</dbReference>
<evidence type="ECO:0000256" key="2">
    <source>
        <dbReference type="ARBA" id="ARBA00022701"/>
    </source>
</evidence>
<dbReference type="EMBL" id="GISG01072947">
    <property type="protein sequence ID" value="MBA4630285.1"/>
    <property type="molecule type" value="Transcribed_RNA"/>
</dbReference>
<evidence type="ECO:0000256" key="3">
    <source>
        <dbReference type="SAM" id="MobiDB-lite"/>
    </source>
</evidence>
<keyword evidence="2" id="KW-0493">Microtubule</keyword>
<feature type="compositionally biased region" description="Polar residues" evidence="3">
    <location>
        <begin position="58"/>
        <end position="76"/>
    </location>
</feature>
<evidence type="ECO:0000313" key="4">
    <source>
        <dbReference type="EMBL" id="MBA4630285.1"/>
    </source>
</evidence>
<reference evidence="4" key="1">
    <citation type="journal article" date="2013" name="J. Plant Res.">
        <title>Effect of fungi and light on seed germination of three Opuntia species from semiarid lands of central Mexico.</title>
        <authorList>
            <person name="Delgado-Sanchez P."/>
            <person name="Jimenez-Bremont J.F."/>
            <person name="Guerrero-Gonzalez Mde L."/>
            <person name="Flores J."/>
        </authorList>
    </citation>
    <scope>NUCLEOTIDE SEQUENCE</scope>
    <source>
        <tissue evidence="4">Cladode</tissue>
    </source>
</reference>
<dbReference type="GO" id="GO:0010005">
    <property type="term" value="C:cortical microtubule, transverse to long axis"/>
    <property type="evidence" value="ECO:0007669"/>
    <property type="project" value="TreeGrafter"/>
</dbReference>
<proteinExistence type="inferred from homology"/>
<name>A0A7C9D3Q8_OPUST</name>
<accession>A0A7C9D3Q8</accession>
<dbReference type="GO" id="GO:0043622">
    <property type="term" value="P:cortical microtubule organization"/>
    <property type="evidence" value="ECO:0007669"/>
    <property type="project" value="InterPro"/>
</dbReference>
<feature type="region of interest" description="Disordered" evidence="3">
    <location>
        <begin position="1"/>
        <end position="103"/>
    </location>
</feature>
<dbReference type="PANTHER" id="PTHR33403">
    <property type="entry name" value="SPR1"/>
    <property type="match status" value="1"/>
</dbReference>
<organism evidence="4">
    <name type="scientific">Opuntia streptacantha</name>
    <name type="common">Prickly pear cactus</name>
    <name type="synonym">Opuntia cardona</name>
    <dbReference type="NCBI Taxonomy" id="393608"/>
    <lineage>
        <taxon>Eukaryota</taxon>
        <taxon>Viridiplantae</taxon>
        <taxon>Streptophyta</taxon>
        <taxon>Embryophyta</taxon>
        <taxon>Tracheophyta</taxon>
        <taxon>Spermatophyta</taxon>
        <taxon>Magnoliopsida</taxon>
        <taxon>eudicotyledons</taxon>
        <taxon>Gunneridae</taxon>
        <taxon>Pentapetalae</taxon>
        <taxon>Caryophyllales</taxon>
        <taxon>Cactineae</taxon>
        <taxon>Cactaceae</taxon>
        <taxon>Opuntioideae</taxon>
        <taxon>Opuntia</taxon>
    </lineage>
</organism>
<dbReference type="PANTHER" id="PTHR33403:SF19">
    <property type="entry name" value="PROTEIN SPIRAL1-LIKE 5"/>
    <property type="match status" value="1"/>
</dbReference>
<evidence type="ECO:0000256" key="1">
    <source>
        <dbReference type="ARBA" id="ARBA00009656"/>
    </source>
</evidence>
<evidence type="ECO:0008006" key="5">
    <source>
        <dbReference type="Google" id="ProtNLM"/>
    </source>
</evidence>